<evidence type="ECO:0000313" key="2">
    <source>
        <dbReference type="EMBL" id="RCG21383.1"/>
    </source>
</evidence>
<keyword evidence="1" id="KW-1133">Transmembrane helix</keyword>
<name>A0A367ETQ1_9ACTN</name>
<reference evidence="2 3" key="1">
    <citation type="submission" date="2018-06" db="EMBL/GenBank/DDBJ databases">
        <title>Streptomyces reniochalinae sp. nov. and Streptomyces diacarnus sp. nov. from marine sponges.</title>
        <authorList>
            <person name="Li L."/>
        </authorList>
    </citation>
    <scope>NUCLEOTIDE SEQUENCE [LARGE SCALE GENOMIC DNA]</scope>
    <source>
        <strain evidence="2 3">LHW51701</strain>
    </source>
</reference>
<keyword evidence="1" id="KW-0472">Membrane</keyword>
<dbReference type="EMBL" id="QOIN01000046">
    <property type="protein sequence ID" value="RCG21383.1"/>
    <property type="molecule type" value="Genomic_DNA"/>
</dbReference>
<keyword evidence="1" id="KW-0812">Transmembrane</keyword>
<keyword evidence="3" id="KW-1185">Reference proteome</keyword>
<comment type="caution">
    <text evidence="2">The sequence shown here is derived from an EMBL/GenBank/DDBJ whole genome shotgun (WGS) entry which is preliminary data.</text>
</comment>
<protein>
    <submittedName>
        <fullName evidence="2">Oxidoreductase</fullName>
    </submittedName>
</protein>
<evidence type="ECO:0000313" key="3">
    <source>
        <dbReference type="Proteomes" id="UP000252914"/>
    </source>
</evidence>
<dbReference type="Proteomes" id="UP000252914">
    <property type="component" value="Unassembled WGS sequence"/>
</dbReference>
<feature type="transmembrane region" description="Helical" evidence="1">
    <location>
        <begin position="141"/>
        <end position="167"/>
    </location>
</feature>
<sequence>MVETGRAETSGGRGRPHAALRYSGVGKLLRLYRYFAFDLPRLTSGAGALLLLGTAAARLHQAVAGHPADRPGYVAACLVVLASGALLAAVGVVAGARRALTRAGWVLGSLVSAVSAAGYLVGRVAGLPGLPELQGRWDYPLGTVSLILAGGFLALHVSVLTGMNVAVPDTRHWHH</sequence>
<feature type="transmembrane region" description="Helical" evidence="1">
    <location>
        <begin position="73"/>
        <end position="96"/>
    </location>
</feature>
<feature type="transmembrane region" description="Helical" evidence="1">
    <location>
        <begin position="103"/>
        <end position="121"/>
    </location>
</feature>
<proteinExistence type="predicted"/>
<accession>A0A367ETQ1</accession>
<evidence type="ECO:0000256" key="1">
    <source>
        <dbReference type="SAM" id="Phobius"/>
    </source>
</evidence>
<feature type="transmembrane region" description="Helical" evidence="1">
    <location>
        <begin position="31"/>
        <end position="53"/>
    </location>
</feature>
<dbReference type="AlphaFoldDB" id="A0A367ETQ1"/>
<organism evidence="2 3">
    <name type="scientific">Streptomyces diacarni</name>
    <dbReference type="NCBI Taxonomy" id="2800381"/>
    <lineage>
        <taxon>Bacteria</taxon>
        <taxon>Bacillati</taxon>
        <taxon>Actinomycetota</taxon>
        <taxon>Actinomycetes</taxon>
        <taxon>Kitasatosporales</taxon>
        <taxon>Streptomycetaceae</taxon>
        <taxon>Streptomyces</taxon>
    </lineage>
</organism>
<gene>
    <name evidence="2" type="ORF">DTL70_18265</name>
</gene>